<proteinExistence type="predicted"/>
<protein>
    <submittedName>
        <fullName evidence="2">Uncharacterized protein</fullName>
    </submittedName>
</protein>
<accession>A0A7S1Q3X3</accession>
<feature type="compositionally biased region" description="Acidic residues" evidence="1">
    <location>
        <begin position="87"/>
        <end position="100"/>
    </location>
</feature>
<reference evidence="2" key="1">
    <citation type="submission" date="2021-01" db="EMBL/GenBank/DDBJ databases">
        <authorList>
            <person name="Corre E."/>
            <person name="Pelletier E."/>
            <person name="Niang G."/>
            <person name="Scheremetjew M."/>
            <person name="Finn R."/>
            <person name="Kale V."/>
            <person name="Holt S."/>
            <person name="Cochrane G."/>
            <person name="Meng A."/>
            <person name="Brown T."/>
            <person name="Cohen L."/>
        </authorList>
    </citation>
    <scope>NUCLEOTIDE SEQUENCE</scope>
    <source>
        <strain evidence="2">CCAP 1951/1</strain>
    </source>
</reference>
<feature type="compositionally biased region" description="Basic residues" evidence="1">
    <location>
        <begin position="1"/>
        <end position="13"/>
    </location>
</feature>
<name>A0A7S1Q3X3_NEODS</name>
<evidence type="ECO:0000256" key="1">
    <source>
        <dbReference type="SAM" id="MobiDB-lite"/>
    </source>
</evidence>
<sequence length="139" mass="14397">MPARSNKQRRRGRQPSPDDCGSAGSSTSSASSVDAAPMDQNLIDWWAFAESESELSVPSRVEPKLSAKAKKKAKRALAAAEAAAAEQADDAATDEDDEVSNTEAPSGFAGVASACVCVWSEELHIVAAVLVVASYIAGS</sequence>
<feature type="region of interest" description="Disordered" evidence="1">
    <location>
        <begin position="78"/>
        <end position="106"/>
    </location>
</feature>
<feature type="region of interest" description="Disordered" evidence="1">
    <location>
        <begin position="1"/>
        <end position="36"/>
    </location>
</feature>
<organism evidence="2">
    <name type="scientific">Neobodo designis</name>
    <name type="common">Flagellated protozoan</name>
    <name type="synonym">Bodo designis</name>
    <dbReference type="NCBI Taxonomy" id="312471"/>
    <lineage>
        <taxon>Eukaryota</taxon>
        <taxon>Discoba</taxon>
        <taxon>Euglenozoa</taxon>
        <taxon>Kinetoplastea</taxon>
        <taxon>Metakinetoplastina</taxon>
        <taxon>Neobodonida</taxon>
        <taxon>Neobodo</taxon>
    </lineage>
</organism>
<evidence type="ECO:0000313" key="2">
    <source>
        <dbReference type="EMBL" id="CAD9114799.1"/>
    </source>
</evidence>
<dbReference type="AlphaFoldDB" id="A0A7S1Q3X3"/>
<dbReference type="EMBL" id="HBGF01021358">
    <property type="protein sequence ID" value="CAD9114799.1"/>
    <property type="molecule type" value="Transcribed_RNA"/>
</dbReference>
<gene>
    <name evidence="2" type="ORF">NDES1114_LOCUS14102</name>
</gene>
<feature type="compositionally biased region" description="Low complexity" evidence="1">
    <location>
        <begin position="21"/>
        <end position="32"/>
    </location>
</feature>